<comment type="caution">
    <text evidence="6">The sequence shown here is derived from an EMBL/GenBank/DDBJ whole genome shotgun (WGS) entry which is preliminary data.</text>
</comment>
<feature type="compositionally biased region" description="Polar residues" evidence="5">
    <location>
        <begin position="1"/>
        <end position="12"/>
    </location>
</feature>
<evidence type="ECO:0000256" key="5">
    <source>
        <dbReference type="SAM" id="MobiDB-lite"/>
    </source>
</evidence>
<sequence>MSDSPGYQSDSTAVDPAKSPARRARPGSSKSNVVKVLESHLYRAVHAAVYAPFSLAVWVLYQLYQAAVLLLFASSGPHLPIRSYGRIAVIGAGLTGVSTAAHAVDHGFEVVIFEAEKDVGGVWARENSTSQLQLNSILYRFHPSVKWSKGFPQRDEIISQIRAVWERYQLRKFTRFDYRVTKVQREPDSSTDPREGGHARWIINDGKEGIFDAVVCALGTCGEPKFIELDGQDQFKGQVIHSSQLDGAELKGKKVVVIGSGASGVEAAELAVDKKASDVVVLARSDKWIIPRNTIFDILLSLQPFGRQMPLSFIPEWIIRAFHYRDLWDLSPPKKGLFQGTPVVNDEFLEHIRAGKINYKRGDTQSIVASGIRFNERERGSKSGDEGEETLISADVIIVATGYKRPSIDFLPSDLFPTEKDRDYHPPSLYLQNFATEDWSILMTNASYQDGLGTVGNWHIGLLARILMVFLLDPSTRPRPAAMKTWVDIINWVKMQAWGEDASGLTFFTYSEMIIWILVFHLFNPRRLPWLPFVLFGYGVRPGTGGRITAEAIQKTEGSLENLGKRVKKTADLLD</sequence>
<keyword evidence="7" id="KW-1185">Reference proteome</keyword>
<keyword evidence="2" id="KW-0285">Flavoprotein</keyword>
<name>A0AAV5GHD1_9BASI</name>
<dbReference type="PRINTS" id="PR00368">
    <property type="entry name" value="FADPNR"/>
</dbReference>
<dbReference type="EMBL" id="BQKY01000002">
    <property type="protein sequence ID" value="GJN88013.1"/>
    <property type="molecule type" value="Genomic_DNA"/>
</dbReference>
<evidence type="ECO:0000313" key="7">
    <source>
        <dbReference type="Proteomes" id="UP001342314"/>
    </source>
</evidence>
<dbReference type="Gene3D" id="3.50.50.60">
    <property type="entry name" value="FAD/NAD(P)-binding domain"/>
    <property type="match status" value="1"/>
</dbReference>
<accession>A0AAV5GHD1</accession>
<reference evidence="6 7" key="1">
    <citation type="submission" date="2021-12" db="EMBL/GenBank/DDBJ databases">
        <title>High titer production of polyol ester of fatty acids by Rhodotorula paludigena BS15 towards product separation-free biomass refinery.</title>
        <authorList>
            <person name="Mano J."/>
            <person name="Ono H."/>
            <person name="Tanaka T."/>
            <person name="Naito K."/>
            <person name="Sushida H."/>
            <person name="Ike M."/>
            <person name="Tokuyasu K."/>
            <person name="Kitaoka M."/>
        </authorList>
    </citation>
    <scope>NUCLEOTIDE SEQUENCE [LARGE SCALE GENOMIC DNA]</scope>
    <source>
        <strain evidence="6 7">BS15</strain>
    </source>
</reference>
<dbReference type="PANTHER" id="PTHR23023">
    <property type="entry name" value="DIMETHYLANILINE MONOOXYGENASE"/>
    <property type="match status" value="1"/>
</dbReference>
<dbReference type="Proteomes" id="UP001342314">
    <property type="component" value="Unassembled WGS sequence"/>
</dbReference>
<dbReference type="AlphaFoldDB" id="A0AAV5GHD1"/>
<evidence type="ECO:0000256" key="3">
    <source>
        <dbReference type="ARBA" id="ARBA00022827"/>
    </source>
</evidence>
<dbReference type="PRINTS" id="PR00411">
    <property type="entry name" value="PNDRDTASEI"/>
</dbReference>
<proteinExistence type="inferred from homology"/>
<dbReference type="InterPro" id="IPR050346">
    <property type="entry name" value="FMO-like"/>
</dbReference>
<comment type="similarity">
    <text evidence="1">Belongs to the FMO family.</text>
</comment>
<dbReference type="GO" id="GO:0050660">
    <property type="term" value="F:flavin adenine dinucleotide binding"/>
    <property type="evidence" value="ECO:0007669"/>
    <property type="project" value="InterPro"/>
</dbReference>
<keyword evidence="4" id="KW-0560">Oxidoreductase</keyword>
<dbReference type="GO" id="GO:0050661">
    <property type="term" value="F:NADP binding"/>
    <property type="evidence" value="ECO:0007669"/>
    <property type="project" value="InterPro"/>
</dbReference>
<dbReference type="InterPro" id="IPR036188">
    <property type="entry name" value="FAD/NAD-bd_sf"/>
</dbReference>
<dbReference type="GO" id="GO:0004499">
    <property type="term" value="F:N,N-dimethylaniline monooxygenase activity"/>
    <property type="evidence" value="ECO:0007669"/>
    <property type="project" value="InterPro"/>
</dbReference>
<keyword evidence="3" id="KW-0274">FAD</keyword>
<organism evidence="6 7">
    <name type="scientific">Rhodotorula paludigena</name>
    <dbReference type="NCBI Taxonomy" id="86838"/>
    <lineage>
        <taxon>Eukaryota</taxon>
        <taxon>Fungi</taxon>
        <taxon>Dikarya</taxon>
        <taxon>Basidiomycota</taxon>
        <taxon>Pucciniomycotina</taxon>
        <taxon>Microbotryomycetes</taxon>
        <taxon>Sporidiobolales</taxon>
        <taxon>Sporidiobolaceae</taxon>
        <taxon>Rhodotorula</taxon>
    </lineage>
</organism>
<evidence type="ECO:0008006" key="8">
    <source>
        <dbReference type="Google" id="ProtNLM"/>
    </source>
</evidence>
<protein>
    <recommendedName>
        <fullName evidence="8">FAD/NAD(P)-binding domain-containing protein</fullName>
    </recommendedName>
</protein>
<gene>
    <name evidence="6" type="ORF">Rhopal_000968-T1</name>
</gene>
<evidence type="ECO:0000313" key="6">
    <source>
        <dbReference type="EMBL" id="GJN88013.1"/>
    </source>
</evidence>
<dbReference type="SUPFAM" id="SSF51905">
    <property type="entry name" value="FAD/NAD(P)-binding domain"/>
    <property type="match status" value="1"/>
</dbReference>
<dbReference type="Pfam" id="PF00743">
    <property type="entry name" value="FMO-like"/>
    <property type="match status" value="1"/>
</dbReference>
<evidence type="ECO:0000256" key="2">
    <source>
        <dbReference type="ARBA" id="ARBA00022630"/>
    </source>
</evidence>
<feature type="region of interest" description="Disordered" evidence="5">
    <location>
        <begin position="1"/>
        <end position="29"/>
    </location>
</feature>
<dbReference type="InterPro" id="IPR020946">
    <property type="entry name" value="Flavin_mOase-like"/>
</dbReference>
<evidence type="ECO:0000256" key="1">
    <source>
        <dbReference type="ARBA" id="ARBA00009183"/>
    </source>
</evidence>
<evidence type="ECO:0000256" key="4">
    <source>
        <dbReference type="ARBA" id="ARBA00023002"/>
    </source>
</evidence>